<dbReference type="EMBL" id="JAELVR010000008">
    <property type="protein sequence ID" value="MBJ6372384.1"/>
    <property type="molecule type" value="Genomic_DNA"/>
</dbReference>
<accession>A0A8J7LST7</accession>
<name>A0A8J7LST7_9RHOB</name>
<organism evidence="1 2">
    <name type="scientific">Sedimentitalea arenosa</name>
    <dbReference type="NCBI Taxonomy" id="2798803"/>
    <lineage>
        <taxon>Bacteria</taxon>
        <taxon>Pseudomonadati</taxon>
        <taxon>Pseudomonadota</taxon>
        <taxon>Alphaproteobacteria</taxon>
        <taxon>Rhodobacterales</taxon>
        <taxon>Paracoccaceae</taxon>
        <taxon>Sedimentitalea</taxon>
    </lineage>
</organism>
<proteinExistence type="predicted"/>
<dbReference type="AlphaFoldDB" id="A0A8J7LST7"/>
<evidence type="ECO:0000313" key="2">
    <source>
        <dbReference type="Proteomes" id="UP000619079"/>
    </source>
</evidence>
<reference evidence="1" key="1">
    <citation type="submission" date="2020-12" db="EMBL/GenBank/DDBJ databases">
        <title>Sedimentitalea sp. nov., isolated from sand in Incheon.</title>
        <authorList>
            <person name="Kim W."/>
        </authorList>
    </citation>
    <scope>NUCLEOTIDE SEQUENCE</scope>
    <source>
        <strain evidence="1">CAU 1593</strain>
    </source>
</reference>
<comment type="caution">
    <text evidence="1">The sequence shown here is derived from an EMBL/GenBank/DDBJ whole genome shotgun (WGS) entry which is preliminary data.</text>
</comment>
<keyword evidence="2" id="KW-1185">Reference proteome</keyword>
<dbReference type="Proteomes" id="UP000619079">
    <property type="component" value="Unassembled WGS sequence"/>
</dbReference>
<gene>
    <name evidence="1" type="ORF">JF290_12680</name>
</gene>
<protein>
    <submittedName>
        <fullName evidence="1">Uncharacterized protein</fullName>
    </submittedName>
</protein>
<evidence type="ECO:0000313" key="1">
    <source>
        <dbReference type="EMBL" id="MBJ6372384.1"/>
    </source>
</evidence>
<sequence>MLDTFSFSRRLPSPAVLVMLAALLLGACDPLIGAYSAEAYRNATSLKARSLAMIDRSVQSYSSNASDATNLMTDISAAYEYSKGLENNRLSAAQWDEMRDPEKGLMGGFVAGWKRNGTTGAFFRSEKKAQISRAYDYIICLEVNKQRATSCADLQAAEE</sequence>